<dbReference type="EMBL" id="GBXM01096681">
    <property type="protein sequence ID" value="JAH11896.1"/>
    <property type="molecule type" value="Transcribed_RNA"/>
</dbReference>
<name>A0A0E9Q4T4_ANGAN</name>
<protein>
    <submittedName>
        <fullName evidence="1">Uncharacterized protein</fullName>
    </submittedName>
</protein>
<dbReference type="AlphaFoldDB" id="A0A0E9Q4T4"/>
<proteinExistence type="predicted"/>
<evidence type="ECO:0000313" key="1">
    <source>
        <dbReference type="EMBL" id="JAH11896.1"/>
    </source>
</evidence>
<organism evidence="1">
    <name type="scientific">Anguilla anguilla</name>
    <name type="common">European freshwater eel</name>
    <name type="synonym">Muraena anguilla</name>
    <dbReference type="NCBI Taxonomy" id="7936"/>
    <lineage>
        <taxon>Eukaryota</taxon>
        <taxon>Metazoa</taxon>
        <taxon>Chordata</taxon>
        <taxon>Craniata</taxon>
        <taxon>Vertebrata</taxon>
        <taxon>Euteleostomi</taxon>
        <taxon>Actinopterygii</taxon>
        <taxon>Neopterygii</taxon>
        <taxon>Teleostei</taxon>
        <taxon>Anguilliformes</taxon>
        <taxon>Anguillidae</taxon>
        <taxon>Anguilla</taxon>
    </lineage>
</organism>
<reference evidence="1" key="1">
    <citation type="submission" date="2014-11" db="EMBL/GenBank/DDBJ databases">
        <authorList>
            <person name="Amaro Gonzalez C."/>
        </authorList>
    </citation>
    <scope>NUCLEOTIDE SEQUENCE</scope>
</reference>
<accession>A0A0E9Q4T4</accession>
<sequence length="26" mass="3170">MRPLHNMFQANISVLMYESKYRRNIG</sequence>
<reference evidence="1" key="2">
    <citation type="journal article" date="2015" name="Fish Shellfish Immunol.">
        <title>Early steps in the European eel (Anguilla anguilla)-Vibrio vulnificus interaction in the gills: Role of the RtxA13 toxin.</title>
        <authorList>
            <person name="Callol A."/>
            <person name="Pajuelo D."/>
            <person name="Ebbesson L."/>
            <person name="Teles M."/>
            <person name="MacKenzie S."/>
            <person name="Amaro C."/>
        </authorList>
    </citation>
    <scope>NUCLEOTIDE SEQUENCE</scope>
</reference>